<accession>A0A6A7BJ05</accession>
<evidence type="ECO:0000313" key="2">
    <source>
        <dbReference type="EMBL" id="KAF2855274.1"/>
    </source>
</evidence>
<protein>
    <submittedName>
        <fullName evidence="2">Uncharacterized protein</fullName>
    </submittedName>
</protein>
<proteinExistence type="predicted"/>
<sequence>MTHGCFRLIPRPPAFTRFAAPEAARPQAHNLVFPTAEDDIKHAVLLPRPAGPSNLAALPYSTTPLDAAGRTLRHTRIHPPVTAHSTPPPSPPQFRGSGASRCKS</sequence>
<evidence type="ECO:0000313" key="3">
    <source>
        <dbReference type="Proteomes" id="UP000799423"/>
    </source>
</evidence>
<reference evidence="2" key="1">
    <citation type="submission" date="2020-01" db="EMBL/GenBank/DDBJ databases">
        <authorList>
            <consortium name="DOE Joint Genome Institute"/>
            <person name="Haridas S."/>
            <person name="Albert R."/>
            <person name="Binder M."/>
            <person name="Bloem J."/>
            <person name="Labutti K."/>
            <person name="Salamov A."/>
            <person name="Andreopoulos B."/>
            <person name="Baker S.E."/>
            <person name="Barry K."/>
            <person name="Bills G."/>
            <person name="Bluhm B.H."/>
            <person name="Cannon C."/>
            <person name="Castanera R."/>
            <person name="Culley D.E."/>
            <person name="Daum C."/>
            <person name="Ezra D."/>
            <person name="Gonzalez J.B."/>
            <person name="Henrissat B."/>
            <person name="Kuo A."/>
            <person name="Liang C."/>
            <person name="Lipzen A."/>
            <person name="Lutzoni F."/>
            <person name="Magnuson J."/>
            <person name="Mondo S."/>
            <person name="Nolan M."/>
            <person name="Ohm R."/>
            <person name="Pangilinan J."/>
            <person name="Park H.-J."/>
            <person name="Ramirez L."/>
            <person name="Alfaro M."/>
            <person name="Sun H."/>
            <person name="Tritt A."/>
            <person name="Yoshinaga Y."/>
            <person name="Zwiers L.-H."/>
            <person name="Turgeon B.G."/>
            <person name="Goodwin S.B."/>
            <person name="Spatafora J.W."/>
            <person name="Crous P.W."/>
            <person name="Grigoriev I.V."/>
        </authorList>
    </citation>
    <scope>NUCLEOTIDE SEQUENCE</scope>
    <source>
        <strain evidence="2">IPT5</strain>
    </source>
</reference>
<dbReference type="AlphaFoldDB" id="A0A6A7BJ05"/>
<organism evidence="2 3">
    <name type="scientific">Plenodomus tracheiphilus IPT5</name>
    <dbReference type="NCBI Taxonomy" id="1408161"/>
    <lineage>
        <taxon>Eukaryota</taxon>
        <taxon>Fungi</taxon>
        <taxon>Dikarya</taxon>
        <taxon>Ascomycota</taxon>
        <taxon>Pezizomycotina</taxon>
        <taxon>Dothideomycetes</taxon>
        <taxon>Pleosporomycetidae</taxon>
        <taxon>Pleosporales</taxon>
        <taxon>Pleosporineae</taxon>
        <taxon>Leptosphaeriaceae</taxon>
        <taxon>Plenodomus</taxon>
    </lineage>
</organism>
<dbReference type="Proteomes" id="UP000799423">
    <property type="component" value="Unassembled WGS sequence"/>
</dbReference>
<evidence type="ECO:0000256" key="1">
    <source>
        <dbReference type="SAM" id="MobiDB-lite"/>
    </source>
</evidence>
<name>A0A6A7BJ05_9PLEO</name>
<keyword evidence="3" id="KW-1185">Reference proteome</keyword>
<dbReference type="EMBL" id="MU006291">
    <property type="protein sequence ID" value="KAF2855274.1"/>
    <property type="molecule type" value="Genomic_DNA"/>
</dbReference>
<feature type="region of interest" description="Disordered" evidence="1">
    <location>
        <begin position="74"/>
        <end position="104"/>
    </location>
</feature>
<gene>
    <name evidence="2" type="ORF">T440DRAFT_207434</name>
</gene>